<dbReference type="Proteomes" id="UP001194714">
    <property type="component" value="Unassembled WGS sequence"/>
</dbReference>
<dbReference type="EMBL" id="JAAEJV010000015">
    <property type="protein sequence ID" value="MBF5059261.1"/>
    <property type="molecule type" value="Genomic_DNA"/>
</dbReference>
<keyword evidence="3" id="KW-1185">Reference proteome</keyword>
<accession>A0ABS0AYR5</accession>
<keyword evidence="1" id="KW-0175">Coiled coil</keyword>
<reference evidence="2 3" key="1">
    <citation type="submission" date="2020-01" db="EMBL/GenBank/DDBJ databases">
        <title>Draft genome sequence of Cand. Neptunochlamydia vexilliferae K9.</title>
        <authorList>
            <person name="Schulz F."/>
            <person name="Koestlbacher S."/>
            <person name="Wascher F."/>
            <person name="Pizzetti I."/>
            <person name="Horn M."/>
        </authorList>
    </citation>
    <scope>NUCLEOTIDE SEQUENCE [LARGE SCALE GENOMIC DNA]</scope>
    <source>
        <strain evidence="2 3">K9</strain>
    </source>
</reference>
<comment type="caution">
    <text evidence="2">The sequence shown here is derived from an EMBL/GenBank/DDBJ whole genome shotgun (WGS) entry which is preliminary data.</text>
</comment>
<evidence type="ECO:0000313" key="2">
    <source>
        <dbReference type="EMBL" id="MBF5059261.1"/>
    </source>
</evidence>
<name>A0ABS0AYR5_9BACT</name>
<feature type="coiled-coil region" evidence="1">
    <location>
        <begin position="206"/>
        <end position="233"/>
    </location>
</feature>
<proteinExistence type="predicted"/>
<sequence length="593" mass="67924">MATTKDIMSHHLEIARTLARAIISGEEVARATQSIWDEYRLHALYYLETKESKTLLKRFRLPVANPYIETLIRKSVGLPEKEKIENKHLQESVISALLCPLRQIVGSCFATAPAIFIQQKQPERLLLDLYDLMMLGKMKRTFGGEEFAVPLSPKWGGRETDHPLLRAWEYTLASFSDYKTTFSKWNLFESLGLDPKKEGGIGHLIYGALQEKLEAANKEVDKLHEEYVRAVDEARVAQALLRQADSPDRIRLRKGELQVRSHHANVCKEMRDEAHQKGEYIAKFFPFIIEQYTEKFQEYFLEVFDADTEEVCETLYEDSPAGFRLCYKHGRSDPSSWTLIHNAEEFIGALRQFFLAVEPQIIAASDWDEEEIASLTTAIIHFIETKEFLSFALKKKNPWSYTSGGSLHTLLKGYYCIEGEIAEEKRAIKNPTDLLIFLLDLLKSLPYHVTKPFEIDPLASLLMYSPTHAFLLKPGQPRFKEGWLDKGFTYTWVRDHVINPGKAHVVNPDLHPPEPLIFADTNWADYFFAFAVNPASLELDLYRVSADETRALPMNEWRPYLNGSSSEPWGVLTRPSDLASVAFADLALKLKKV</sequence>
<evidence type="ECO:0000256" key="1">
    <source>
        <dbReference type="SAM" id="Coils"/>
    </source>
</evidence>
<protein>
    <submittedName>
        <fullName evidence="2">Uncharacterized protein</fullName>
    </submittedName>
</protein>
<organism evidence="2 3">
    <name type="scientific">Candidatus Neptunichlamydia vexilliferae</name>
    <dbReference type="NCBI Taxonomy" id="1651774"/>
    <lineage>
        <taxon>Bacteria</taxon>
        <taxon>Pseudomonadati</taxon>
        <taxon>Chlamydiota</taxon>
        <taxon>Chlamydiia</taxon>
        <taxon>Parachlamydiales</taxon>
        <taxon>Simkaniaceae</taxon>
        <taxon>Candidatus Neptunichlamydia</taxon>
    </lineage>
</organism>
<evidence type="ECO:0000313" key="3">
    <source>
        <dbReference type="Proteomes" id="UP001194714"/>
    </source>
</evidence>
<gene>
    <name evidence="2" type="ORF">NEPTK9_000770</name>
</gene>